<sequence length="342" mass="37510">METLNRAGITEKLSASYYLGSGVTGLVPFEVIATKSLDEGSKLPSSFEVVRDSHSSSLFLASSETHKKPGDDSVLFILKDDSGQSQIEVVSPDLFIINGPIDSEGFQDRLPYLFYNLAERARQEKFELLTAHAAAVSKDGRGILILGDKGSGKTSIMLALCLTQGYEMVGNDSVILGTQRELSVMAGSRQINVRLPVAKKLSLPLNEELRKEDQIDYEIKSSFLPEDLGIKANESSNPISMVVRINLHSDNPDFVATNIPSLEIEALRLSENFSRYIRGIPTPLELSSTGIRGYFPDLDSPELTETRNNVVNALLTQTTYLYVAGNDPTHTAQQLDAIIKKL</sequence>
<dbReference type="SUPFAM" id="SSF53795">
    <property type="entry name" value="PEP carboxykinase-like"/>
    <property type="match status" value="1"/>
</dbReference>
<comment type="caution">
    <text evidence="1">The sequence shown here is derived from an EMBL/GenBank/DDBJ whole genome shotgun (WGS) entry which is preliminary data.</text>
</comment>
<dbReference type="InterPro" id="IPR027417">
    <property type="entry name" value="P-loop_NTPase"/>
</dbReference>
<dbReference type="Proteomes" id="UP000178429">
    <property type="component" value="Unassembled WGS sequence"/>
</dbReference>
<proteinExistence type="predicted"/>
<reference evidence="1 2" key="1">
    <citation type="journal article" date="2016" name="Nat. Commun.">
        <title>Thousands of microbial genomes shed light on interconnected biogeochemical processes in an aquifer system.</title>
        <authorList>
            <person name="Anantharaman K."/>
            <person name="Brown C.T."/>
            <person name="Hug L.A."/>
            <person name="Sharon I."/>
            <person name="Castelle C.J."/>
            <person name="Probst A.J."/>
            <person name="Thomas B.C."/>
            <person name="Singh A."/>
            <person name="Wilkins M.J."/>
            <person name="Karaoz U."/>
            <person name="Brodie E.L."/>
            <person name="Williams K.H."/>
            <person name="Hubbard S.S."/>
            <person name="Banfield J.F."/>
        </authorList>
    </citation>
    <scope>NUCLEOTIDE SEQUENCE [LARGE SCALE GENOMIC DNA]</scope>
</reference>
<dbReference type="Gene3D" id="3.40.50.300">
    <property type="entry name" value="P-loop containing nucleotide triphosphate hydrolases"/>
    <property type="match status" value="1"/>
</dbReference>
<dbReference type="AlphaFoldDB" id="A0A1F8C1Q3"/>
<accession>A0A1F8C1Q3</accession>
<dbReference type="EMBL" id="MGHL01000006">
    <property type="protein sequence ID" value="OGM70266.1"/>
    <property type="molecule type" value="Genomic_DNA"/>
</dbReference>
<protein>
    <recommendedName>
        <fullName evidence="3">HPr kinase/phosphorylase C-terminal domain-containing protein</fullName>
    </recommendedName>
</protein>
<evidence type="ECO:0000313" key="1">
    <source>
        <dbReference type="EMBL" id="OGM70266.1"/>
    </source>
</evidence>
<organism evidence="1 2">
    <name type="scientific">Candidatus Woesebacteria bacterium RIFCSPLOWO2_01_FULL_44_14</name>
    <dbReference type="NCBI Taxonomy" id="1802525"/>
    <lineage>
        <taxon>Bacteria</taxon>
        <taxon>Candidatus Woeseibacteriota</taxon>
    </lineage>
</organism>
<evidence type="ECO:0008006" key="3">
    <source>
        <dbReference type="Google" id="ProtNLM"/>
    </source>
</evidence>
<dbReference type="STRING" id="1802525.A2975_04305"/>
<gene>
    <name evidence="1" type="ORF">A2975_04305</name>
</gene>
<evidence type="ECO:0000313" key="2">
    <source>
        <dbReference type="Proteomes" id="UP000178429"/>
    </source>
</evidence>
<name>A0A1F8C1Q3_9BACT</name>